<gene>
    <name evidence="2" type="ORF">SLEP1_g3023</name>
</gene>
<feature type="region of interest" description="Disordered" evidence="1">
    <location>
        <begin position="1"/>
        <end position="52"/>
    </location>
</feature>
<reference evidence="2 3" key="1">
    <citation type="journal article" date="2021" name="Commun. Biol.">
        <title>The genome of Shorea leprosula (Dipterocarpaceae) highlights the ecological relevance of drought in aseasonal tropical rainforests.</title>
        <authorList>
            <person name="Ng K.K.S."/>
            <person name="Kobayashi M.J."/>
            <person name="Fawcett J.A."/>
            <person name="Hatakeyama M."/>
            <person name="Paape T."/>
            <person name="Ng C.H."/>
            <person name="Ang C.C."/>
            <person name="Tnah L.H."/>
            <person name="Lee C.T."/>
            <person name="Nishiyama T."/>
            <person name="Sese J."/>
            <person name="O'Brien M.J."/>
            <person name="Copetti D."/>
            <person name="Mohd Noor M.I."/>
            <person name="Ong R.C."/>
            <person name="Putra M."/>
            <person name="Sireger I.Z."/>
            <person name="Indrioko S."/>
            <person name="Kosugi Y."/>
            <person name="Izuno A."/>
            <person name="Isagi Y."/>
            <person name="Lee S.L."/>
            <person name="Shimizu K.K."/>
        </authorList>
    </citation>
    <scope>NUCLEOTIDE SEQUENCE [LARGE SCALE GENOMIC DNA]</scope>
    <source>
        <strain evidence="2">214</strain>
    </source>
</reference>
<proteinExistence type="predicted"/>
<evidence type="ECO:0000313" key="3">
    <source>
        <dbReference type="Proteomes" id="UP001054252"/>
    </source>
</evidence>
<dbReference type="AlphaFoldDB" id="A0AAV5HSS8"/>
<evidence type="ECO:0000313" key="2">
    <source>
        <dbReference type="EMBL" id="GKU88802.1"/>
    </source>
</evidence>
<name>A0AAV5HSS8_9ROSI</name>
<dbReference type="Gene3D" id="1.20.5.1700">
    <property type="match status" value="1"/>
</dbReference>
<accession>A0AAV5HSS8</accession>
<evidence type="ECO:0000256" key="1">
    <source>
        <dbReference type="SAM" id="MobiDB-lite"/>
    </source>
</evidence>
<comment type="caution">
    <text evidence="2">The sequence shown here is derived from an EMBL/GenBank/DDBJ whole genome shotgun (WGS) entry which is preliminary data.</text>
</comment>
<feature type="region of interest" description="Disordered" evidence="1">
    <location>
        <begin position="323"/>
        <end position="357"/>
    </location>
</feature>
<feature type="compositionally biased region" description="Low complexity" evidence="1">
    <location>
        <begin position="20"/>
        <end position="37"/>
    </location>
</feature>
<organism evidence="2 3">
    <name type="scientific">Rubroshorea leprosula</name>
    <dbReference type="NCBI Taxonomy" id="152421"/>
    <lineage>
        <taxon>Eukaryota</taxon>
        <taxon>Viridiplantae</taxon>
        <taxon>Streptophyta</taxon>
        <taxon>Embryophyta</taxon>
        <taxon>Tracheophyta</taxon>
        <taxon>Spermatophyta</taxon>
        <taxon>Magnoliopsida</taxon>
        <taxon>eudicotyledons</taxon>
        <taxon>Gunneridae</taxon>
        <taxon>Pentapetalae</taxon>
        <taxon>rosids</taxon>
        <taxon>malvids</taxon>
        <taxon>Malvales</taxon>
        <taxon>Dipterocarpaceae</taxon>
        <taxon>Rubroshorea</taxon>
    </lineage>
</organism>
<dbReference type="EMBL" id="BPVZ01000003">
    <property type="protein sequence ID" value="GKU88802.1"/>
    <property type="molecule type" value="Genomic_DNA"/>
</dbReference>
<keyword evidence="3" id="KW-1185">Reference proteome</keyword>
<dbReference type="Proteomes" id="UP001054252">
    <property type="component" value="Unassembled WGS sequence"/>
</dbReference>
<sequence>MPLELQDLPEIITPESSTNASAPSDFSSHHSSPFKDSSLVRTSSDGEGVREGDVGADVPVLAEWEGKTISRRLSNICRVPQNLSVGFKFRAALHHEVVDGATTIKGYKTLEEMVRQYQIPRTILLRADTKNEKACTMSRTRWILVIVDYVKAKRLVDLEALVTLEQLAVLRRDKQRVREAIQTSSMLKRPHVERRVEAMPSSSHRRAREDSDAEDDIPLIRQRMSFGAQPVQPAMVCSSNVPPAPARDAVETTPTFGIQSFIPPMDRQRAKGYKQQHGGHAAMLKLMDGACGQTCKLTENYKRLTSEKASLKDEVNKLKEELEKARAERDSGIQATKDEASHVEDRAKNTKADRDKALSKLNSLRQWVAVANQNLAHVKEGLRKARSSH</sequence>
<feature type="region of interest" description="Disordered" evidence="1">
    <location>
        <begin position="193"/>
        <end position="212"/>
    </location>
</feature>
<protein>
    <submittedName>
        <fullName evidence="2">Uncharacterized protein</fullName>
    </submittedName>
</protein>